<name>A0AAX3BCZ8_9SPIR</name>
<dbReference type="AlphaFoldDB" id="A0AAX3BCZ8"/>
<sequence length="300" mass="34907">MKKQRELTYQEKKNCPLCGGEAGFFREIDRWQPPLTIWRCGECHFQFQPKETEEAAHLYDEGYYTGTSIYTYQDERQHKDAAMAVWRSRVNALSRLEKSTGPKRWLDVGCAFGGLLEAAKEKGYEPYGLEISEYSGGYARTVFPGHIWIGNVEDFDLPQDFFSVVSLVEVIEHLAHPMKALERVYRSLQEGGLLLVQTADMDGLQARFKGENYHYYLPGHLSYFDRHNLALVLRRVGFRRIRFIGGVEFGLLPKLIKSRDSFHSLWDYRHWIRISLYHLASKITIGPWHLTSSMVMLAWK</sequence>
<dbReference type="InterPro" id="IPR029063">
    <property type="entry name" value="SAM-dependent_MTases_sf"/>
</dbReference>
<dbReference type="EMBL" id="CP073355">
    <property type="protein sequence ID" value="URA09894.1"/>
    <property type="molecule type" value="Genomic_DNA"/>
</dbReference>
<evidence type="ECO:0000313" key="1">
    <source>
        <dbReference type="EMBL" id="URA09894.1"/>
    </source>
</evidence>
<protein>
    <submittedName>
        <fullName evidence="1">Methyltransferase domain-containing protein</fullName>
    </submittedName>
</protein>
<evidence type="ECO:0000313" key="2">
    <source>
        <dbReference type="Proteomes" id="UP001056539"/>
    </source>
</evidence>
<dbReference type="KEGG" id="taqu:KDW03_10470"/>
<dbReference type="PANTHER" id="PTHR43861:SF6">
    <property type="entry name" value="METHYLTRANSFERASE TYPE 11"/>
    <property type="match status" value="1"/>
</dbReference>
<dbReference type="Gene3D" id="3.40.50.150">
    <property type="entry name" value="Vaccinia Virus protein VP39"/>
    <property type="match status" value="1"/>
</dbReference>
<keyword evidence="1" id="KW-0808">Transferase</keyword>
<dbReference type="Proteomes" id="UP001056539">
    <property type="component" value="Chromosome"/>
</dbReference>
<accession>A0AAX3BCZ8</accession>
<reference evidence="1" key="1">
    <citation type="submission" date="2021-04" db="EMBL/GenBank/DDBJ databases">
        <authorList>
            <person name="Postec A."/>
        </authorList>
    </citation>
    <scope>NUCLEOTIDE SEQUENCE</scope>
    <source>
        <strain evidence="1">F1F22</strain>
    </source>
</reference>
<keyword evidence="2" id="KW-1185">Reference proteome</keyword>
<dbReference type="PANTHER" id="PTHR43861">
    <property type="entry name" value="TRANS-ACONITATE 2-METHYLTRANSFERASE-RELATED"/>
    <property type="match status" value="1"/>
</dbReference>
<proteinExistence type="predicted"/>
<dbReference type="SUPFAM" id="SSF53335">
    <property type="entry name" value="S-adenosyl-L-methionine-dependent methyltransferases"/>
    <property type="match status" value="1"/>
</dbReference>
<dbReference type="Pfam" id="PF13489">
    <property type="entry name" value="Methyltransf_23"/>
    <property type="match status" value="1"/>
</dbReference>
<gene>
    <name evidence="1" type="ORF">KDW03_10470</name>
</gene>
<dbReference type="GO" id="GO:0032259">
    <property type="term" value="P:methylation"/>
    <property type="evidence" value="ECO:0007669"/>
    <property type="project" value="UniProtKB-KW"/>
</dbReference>
<reference evidence="1" key="2">
    <citation type="submission" date="2022-06" db="EMBL/GenBank/DDBJ databases">
        <title>Thermospira aquatica gen. nov., sp. nov.</title>
        <authorList>
            <person name="Ben Ali Gam Z."/>
            <person name="Labat M."/>
        </authorList>
    </citation>
    <scope>NUCLEOTIDE SEQUENCE</scope>
    <source>
        <strain evidence="1">F1F22</strain>
    </source>
</reference>
<dbReference type="CDD" id="cd02440">
    <property type="entry name" value="AdoMet_MTases"/>
    <property type="match status" value="1"/>
</dbReference>
<dbReference type="RefSeq" id="WP_271435026.1">
    <property type="nucleotide sequence ID" value="NZ_CP073355.1"/>
</dbReference>
<organism evidence="1 2">
    <name type="scientific">Thermospira aquatica</name>
    <dbReference type="NCBI Taxonomy" id="2828656"/>
    <lineage>
        <taxon>Bacteria</taxon>
        <taxon>Pseudomonadati</taxon>
        <taxon>Spirochaetota</taxon>
        <taxon>Spirochaetia</taxon>
        <taxon>Brevinematales</taxon>
        <taxon>Thermospiraceae</taxon>
        <taxon>Thermospira</taxon>
    </lineage>
</organism>
<keyword evidence="1" id="KW-0489">Methyltransferase</keyword>
<dbReference type="GO" id="GO:0008168">
    <property type="term" value="F:methyltransferase activity"/>
    <property type="evidence" value="ECO:0007669"/>
    <property type="project" value="UniProtKB-KW"/>
</dbReference>